<dbReference type="EMBL" id="DTGR01000048">
    <property type="protein sequence ID" value="HHS28685.1"/>
    <property type="molecule type" value="Genomic_DNA"/>
</dbReference>
<evidence type="ECO:0000256" key="2">
    <source>
        <dbReference type="SAM" id="MobiDB-lite"/>
    </source>
</evidence>
<organism evidence="4">
    <name type="scientific">Desulfobacca acetoxidans</name>
    <dbReference type="NCBI Taxonomy" id="60893"/>
    <lineage>
        <taxon>Bacteria</taxon>
        <taxon>Pseudomonadati</taxon>
        <taxon>Thermodesulfobacteriota</taxon>
        <taxon>Desulfobaccia</taxon>
        <taxon>Desulfobaccales</taxon>
        <taxon>Desulfobaccaceae</taxon>
        <taxon>Desulfobacca</taxon>
    </lineage>
</organism>
<dbReference type="SMART" id="SM00422">
    <property type="entry name" value="HTH_MERR"/>
    <property type="match status" value="1"/>
</dbReference>
<evidence type="ECO:0000313" key="4">
    <source>
        <dbReference type="EMBL" id="HHS28685.1"/>
    </source>
</evidence>
<dbReference type="InterPro" id="IPR000551">
    <property type="entry name" value="MerR-type_HTH_dom"/>
</dbReference>
<gene>
    <name evidence="4" type="ORF">ENV52_03165</name>
</gene>
<protein>
    <submittedName>
        <fullName evidence="4">MerR family transcriptional regulator</fullName>
    </submittedName>
</protein>
<dbReference type="InterPro" id="IPR009061">
    <property type="entry name" value="DNA-bd_dom_put_sf"/>
</dbReference>
<feature type="region of interest" description="Disordered" evidence="2">
    <location>
        <begin position="84"/>
        <end position="118"/>
    </location>
</feature>
<dbReference type="InterPro" id="IPR047057">
    <property type="entry name" value="MerR_fam"/>
</dbReference>
<dbReference type="PANTHER" id="PTHR30204:SF15">
    <property type="entry name" value="BLL5018 PROTEIN"/>
    <property type="match status" value="1"/>
</dbReference>
<name>A0A7V6A1X4_9BACT</name>
<reference evidence="4" key="1">
    <citation type="journal article" date="2020" name="mSystems">
        <title>Genome- and Community-Level Interaction Insights into Carbon Utilization and Element Cycling Functions of Hydrothermarchaeota in Hydrothermal Sediment.</title>
        <authorList>
            <person name="Zhou Z."/>
            <person name="Liu Y."/>
            <person name="Xu W."/>
            <person name="Pan J."/>
            <person name="Luo Z.H."/>
            <person name="Li M."/>
        </authorList>
    </citation>
    <scope>NUCLEOTIDE SEQUENCE [LARGE SCALE GENOMIC DNA]</scope>
    <source>
        <strain evidence="4">SpSt-767</strain>
    </source>
</reference>
<dbReference type="PROSITE" id="PS50937">
    <property type="entry name" value="HTH_MERR_2"/>
    <property type="match status" value="1"/>
</dbReference>
<dbReference type="AlphaFoldDB" id="A0A7V6A1X4"/>
<feature type="domain" description="HTH merR-type" evidence="3">
    <location>
        <begin position="11"/>
        <end position="82"/>
    </location>
</feature>
<dbReference type="GO" id="GO:0003677">
    <property type="term" value="F:DNA binding"/>
    <property type="evidence" value="ECO:0007669"/>
    <property type="project" value="UniProtKB-KW"/>
</dbReference>
<dbReference type="GO" id="GO:0003700">
    <property type="term" value="F:DNA-binding transcription factor activity"/>
    <property type="evidence" value="ECO:0007669"/>
    <property type="project" value="InterPro"/>
</dbReference>
<accession>A0A7V6A1X4</accession>
<sequence>MKTDNSSQNLMLTIEQVSQLTGVRKSTLRYWEKSFEEFLKPARTESNRREYTMEDLNLVKTIKRLLEEEHLTSEGVRLMLLKMYPPQGTEGSNKKGTDNNQGERGCSGPIPLHANTKH</sequence>
<proteinExistence type="predicted"/>
<evidence type="ECO:0000256" key="1">
    <source>
        <dbReference type="ARBA" id="ARBA00023125"/>
    </source>
</evidence>
<dbReference type="PANTHER" id="PTHR30204">
    <property type="entry name" value="REDOX-CYCLING DRUG-SENSING TRANSCRIPTIONAL ACTIVATOR SOXR"/>
    <property type="match status" value="1"/>
</dbReference>
<dbReference type="Pfam" id="PF13411">
    <property type="entry name" value="MerR_1"/>
    <property type="match status" value="1"/>
</dbReference>
<keyword evidence="1" id="KW-0238">DNA-binding</keyword>
<dbReference type="SUPFAM" id="SSF46955">
    <property type="entry name" value="Putative DNA-binding domain"/>
    <property type="match status" value="1"/>
</dbReference>
<comment type="caution">
    <text evidence="4">The sequence shown here is derived from an EMBL/GenBank/DDBJ whole genome shotgun (WGS) entry which is preliminary data.</text>
</comment>
<dbReference type="Gene3D" id="1.10.1660.10">
    <property type="match status" value="1"/>
</dbReference>
<evidence type="ECO:0000259" key="3">
    <source>
        <dbReference type="PROSITE" id="PS50937"/>
    </source>
</evidence>